<comment type="caution">
    <text evidence="2">The sequence shown here is derived from an EMBL/GenBank/DDBJ whole genome shotgun (WGS) entry which is preliminary data.</text>
</comment>
<feature type="transmembrane region" description="Helical" evidence="1">
    <location>
        <begin position="32"/>
        <end position="50"/>
    </location>
</feature>
<feature type="transmembrane region" description="Helical" evidence="1">
    <location>
        <begin position="56"/>
        <end position="79"/>
    </location>
</feature>
<accession>A0A0R2TUH9</accession>
<dbReference type="AlphaFoldDB" id="A0A0R2TUH9"/>
<proteinExistence type="predicted"/>
<evidence type="ECO:0000313" key="3">
    <source>
        <dbReference type="Proteomes" id="UP000051213"/>
    </source>
</evidence>
<reference evidence="2 3" key="1">
    <citation type="submission" date="2015-10" db="EMBL/GenBank/DDBJ databases">
        <title>Metagenome-Assembled Genomes uncover a global brackish microbiome.</title>
        <authorList>
            <person name="Hugerth L.W."/>
            <person name="Larsson J."/>
            <person name="Alneberg J."/>
            <person name="Lindh M.V."/>
            <person name="Legrand C."/>
            <person name="Pinhassi J."/>
            <person name="Andersson A.F."/>
        </authorList>
    </citation>
    <scope>NUCLEOTIDE SEQUENCE [LARGE SCALE GENOMIC DNA]</scope>
    <source>
        <strain evidence="2">BACL26 MAG-121220-bin70</strain>
    </source>
</reference>
<keyword evidence="1" id="KW-0472">Membrane</keyword>
<keyword evidence="1" id="KW-1133">Transmembrane helix</keyword>
<feature type="non-terminal residue" evidence="2">
    <location>
        <position position="165"/>
    </location>
</feature>
<evidence type="ECO:0000256" key="1">
    <source>
        <dbReference type="SAM" id="Phobius"/>
    </source>
</evidence>
<protein>
    <submittedName>
        <fullName evidence="2">Molecular chaperone DnaJ</fullName>
    </submittedName>
</protein>
<dbReference type="EMBL" id="LICA01000704">
    <property type="protein sequence ID" value="KRO90484.1"/>
    <property type="molecule type" value="Genomic_DNA"/>
</dbReference>
<feature type="transmembrane region" description="Helical" evidence="1">
    <location>
        <begin position="6"/>
        <end position="25"/>
    </location>
</feature>
<sequence>MPQLILLLALIGGLWYWWSAIKGLSPEERRSFLWRSAFWAVLGLSIMLVASGRMHWLGAGIAALIPLTKTVFSLGLRALPFLSILSRFKSSPSQFRTKSLLVTVNFATKQMSGEVLAGEYTGKTLSELTLDELNTLAADLRANDRESFVLLNAYRMRGGDRTQES</sequence>
<evidence type="ECO:0000313" key="2">
    <source>
        <dbReference type="EMBL" id="KRO90484.1"/>
    </source>
</evidence>
<organism evidence="2 3">
    <name type="scientific">SAR92 bacterium BACL26 MAG-121220-bin70</name>
    <dbReference type="NCBI Taxonomy" id="1655626"/>
    <lineage>
        <taxon>Bacteria</taxon>
        <taxon>Pseudomonadati</taxon>
        <taxon>Pseudomonadota</taxon>
        <taxon>Gammaproteobacteria</taxon>
        <taxon>Cellvibrionales</taxon>
        <taxon>Porticoccaceae</taxon>
        <taxon>SAR92 clade</taxon>
    </lineage>
</organism>
<dbReference type="Proteomes" id="UP000051213">
    <property type="component" value="Unassembled WGS sequence"/>
</dbReference>
<name>A0A0R2TUH9_9GAMM</name>
<gene>
    <name evidence="2" type="ORF">ABS24_07455</name>
</gene>
<keyword evidence="1" id="KW-0812">Transmembrane</keyword>